<dbReference type="RefSeq" id="WP_205375374.1">
    <property type="nucleotide sequence ID" value="NZ_JAFEJA010000001.1"/>
</dbReference>
<dbReference type="Proteomes" id="UP000664109">
    <property type="component" value="Unassembled WGS sequence"/>
</dbReference>
<keyword evidence="2" id="KW-1185">Reference proteome</keyword>
<evidence type="ECO:0008006" key="3">
    <source>
        <dbReference type="Google" id="ProtNLM"/>
    </source>
</evidence>
<reference evidence="1 2" key="1">
    <citation type="journal article" date="2016" name="Arch. Microbiol.">
        <title>Streptomyces zhihengii sp. nov., isolated from rhizospheric soil of Psammosilene tunicoides.</title>
        <authorList>
            <person name="Huang M.J."/>
            <person name="Fei J.J."/>
            <person name="Salam N."/>
            <person name="Kim C.J."/>
            <person name="Hozzein W.N."/>
            <person name="Xiao M."/>
            <person name="Huang H.Q."/>
            <person name="Li W.J."/>
        </authorList>
    </citation>
    <scope>NUCLEOTIDE SEQUENCE [LARGE SCALE GENOMIC DNA]</scope>
    <source>
        <strain evidence="1 2">YIM T102</strain>
    </source>
</reference>
<organism evidence="1 2">
    <name type="scientific">Streptomyces zhihengii</name>
    <dbReference type="NCBI Taxonomy" id="1818004"/>
    <lineage>
        <taxon>Bacteria</taxon>
        <taxon>Bacillati</taxon>
        <taxon>Actinomycetota</taxon>
        <taxon>Actinomycetes</taxon>
        <taxon>Kitasatosporales</taxon>
        <taxon>Streptomycetaceae</taxon>
        <taxon>Streptomyces</taxon>
    </lineage>
</organism>
<evidence type="ECO:0000313" key="1">
    <source>
        <dbReference type="EMBL" id="MBM9621528.1"/>
    </source>
</evidence>
<sequence length="205" mass="22595">MSKTFSYEDLYDGDLSRFANQFKAGGWAGTDKAKKEWPKGIPGQASIITTVMAGSPLKEKGTGFLARYSGEIKERVRLLSKRGQPLASENMPPAGQAYLWYQDVIQCVPLSGMLVAKQLARLAGEDSLVTIPWRSLADAVGRKNRVGNLRSYTERGVKTLVDSGWLTVTTVGSKRGARTTFYLQPGRFTDPGWSGEDEYLEDEGF</sequence>
<dbReference type="EMBL" id="JAFEJA010000001">
    <property type="protein sequence ID" value="MBM9621528.1"/>
    <property type="molecule type" value="Genomic_DNA"/>
</dbReference>
<proteinExistence type="predicted"/>
<protein>
    <recommendedName>
        <fullName evidence="3">Helix-turn-helix domain-containing protein</fullName>
    </recommendedName>
</protein>
<accession>A0ABS2UWZ2</accession>
<name>A0ABS2UWZ2_9ACTN</name>
<evidence type="ECO:0000313" key="2">
    <source>
        <dbReference type="Proteomes" id="UP000664109"/>
    </source>
</evidence>
<gene>
    <name evidence="1" type="ORF">JE024_22870</name>
</gene>
<comment type="caution">
    <text evidence="1">The sequence shown here is derived from an EMBL/GenBank/DDBJ whole genome shotgun (WGS) entry which is preliminary data.</text>
</comment>